<sequence>MAAAPVDHTTVGSNHASTQPRTSGLLRRPSGLRSRASTCSSDAAPLLSTAYGELAPSPSFTSTASDALIDIHSFIPAALVHVAPSPKPITLLDLPNELIESIVLWAARSLPSPTIPQHFAQPTLDAAPTPCVRSVARTVARTCHALDKAVHALLWRHVVFRATAENDRWVLAHWDDFEGGVIYGADRPARRDVCKWARHVTMDLARGALLGGNANEVAGGRSRQTSMDATRAAAVPGAVAKASAGSEQISDQQLQDHFPADWLHFPAHCTHMRTLTIRTRAMLDASALARLITAISAPTLTTLELVDTKYVLLAGVSDAAALANLTNVRLRFVGTIPHLRFALRLKSLTVDSSELTLEALMDLWRMPHLDSVALHHVRQATQSAAHVMHTAGLTLDEDGSDDGNYDYDPRSHPLHWRRVLLLDTPFAMIEDLVLPTLDLLALHSIARVTRLPFPSVTQLHLCGCRAVFPTAVADLVTRMPRLQRLQVLHTTLPAMEEDFPGNNPAQAATSSRPAWRQLDWLAVCAGGAAHALGGTTSILDVFGARRLVYHPRTPLVAPARAHVPDAARHLARQRAVLQAADTVALNLLSRPYITDVVEALASAPDVTGIEWLGVFEDAVPRIAFPWMTCVVFCHWTCANVRRDLGLFAALERLVVHLPLTRPWRRPQCDCDLARPRSRTVSVSSVAGAAGAAAAGVGTDAEHPWTPPLSTSTSAACLACASRGGACDAVAPDDTSIADAELQALCRDAWRQCPTLHAVAVSMRHDTGARLVEWFSTGGEPTSPASTMAAAVHPAASAEPYVPQDLQQGHQRMRTVTGGGFAVGAAHMDVHWNAASRAHSRRASVAFEYPTSATVPDSRTWLYWSGAPTAPTTPRSTTFTLPTALAGLTIAIDTPQAPVFRVNVRRHVDPSTRFATARAMVGDDVMRDPHAAFGPAAAAVGQDPRADAGGFLAEPGMGAPGVSAEHARVARSGVTCVAVFRRG</sequence>
<dbReference type="Gene3D" id="3.80.10.10">
    <property type="entry name" value="Ribonuclease Inhibitor"/>
    <property type="match status" value="1"/>
</dbReference>
<feature type="region of interest" description="Disordered" evidence="1">
    <location>
        <begin position="1"/>
        <end position="38"/>
    </location>
</feature>
<protein>
    <submittedName>
        <fullName evidence="2">Uncharacterized protein</fullName>
    </submittedName>
</protein>
<name>A0A0L0SFR2_ALLM3</name>
<dbReference type="InterPro" id="IPR032675">
    <property type="entry name" value="LRR_dom_sf"/>
</dbReference>
<feature type="compositionally biased region" description="Low complexity" evidence="1">
    <location>
        <begin position="21"/>
        <end position="35"/>
    </location>
</feature>
<organism evidence="2 3">
    <name type="scientific">Allomyces macrogynus (strain ATCC 38327)</name>
    <name type="common">Allomyces javanicus var. macrogynus</name>
    <dbReference type="NCBI Taxonomy" id="578462"/>
    <lineage>
        <taxon>Eukaryota</taxon>
        <taxon>Fungi</taxon>
        <taxon>Fungi incertae sedis</taxon>
        <taxon>Blastocladiomycota</taxon>
        <taxon>Blastocladiomycetes</taxon>
        <taxon>Blastocladiales</taxon>
        <taxon>Blastocladiaceae</taxon>
        <taxon>Allomyces</taxon>
    </lineage>
</organism>
<dbReference type="OrthoDB" id="5572420at2759"/>
<dbReference type="VEuPathDB" id="FungiDB:AMAG_07033"/>
<gene>
    <name evidence="2" type="ORF">AMAG_07033</name>
</gene>
<evidence type="ECO:0000313" key="3">
    <source>
        <dbReference type="Proteomes" id="UP000054350"/>
    </source>
</evidence>
<reference evidence="3" key="2">
    <citation type="submission" date="2009-11" db="EMBL/GenBank/DDBJ databases">
        <title>The Genome Sequence of Allomyces macrogynus strain ATCC 38327.</title>
        <authorList>
            <consortium name="The Broad Institute Genome Sequencing Platform"/>
            <person name="Russ C."/>
            <person name="Cuomo C."/>
            <person name="Shea T."/>
            <person name="Young S.K."/>
            <person name="Zeng Q."/>
            <person name="Koehrsen M."/>
            <person name="Haas B."/>
            <person name="Borodovsky M."/>
            <person name="Guigo R."/>
            <person name="Alvarado L."/>
            <person name="Berlin A."/>
            <person name="Borenstein D."/>
            <person name="Chen Z."/>
            <person name="Engels R."/>
            <person name="Freedman E."/>
            <person name="Gellesch M."/>
            <person name="Goldberg J."/>
            <person name="Griggs A."/>
            <person name="Gujja S."/>
            <person name="Heiman D."/>
            <person name="Hepburn T."/>
            <person name="Howarth C."/>
            <person name="Jen D."/>
            <person name="Larson L."/>
            <person name="Lewis B."/>
            <person name="Mehta T."/>
            <person name="Park D."/>
            <person name="Pearson M."/>
            <person name="Roberts A."/>
            <person name="Saif S."/>
            <person name="Shenoy N."/>
            <person name="Sisk P."/>
            <person name="Stolte C."/>
            <person name="Sykes S."/>
            <person name="Walk T."/>
            <person name="White J."/>
            <person name="Yandava C."/>
            <person name="Burger G."/>
            <person name="Gray M.W."/>
            <person name="Holland P.W.H."/>
            <person name="King N."/>
            <person name="Lang F.B.F."/>
            <person name="Roger A.J."/>
            <person name="Ruiz-Trillo I."/>
            <person name="Lander E."/>
            <person name="Nusbaum C."/>
        </authorList>
    </citation>
    <scope>NUCLEOTIDE SEQUENCE [LARGE SCALE GENOMIC DNA]</scope>
    <source>
        <strain evidence="3">ATCC 38327</strain>
    </source>
</reference>
<evidence type="ECO:0000313" key="2">
    <source>
        <dbReference type="EMBL" id="KNE61292.1"/>
    </source>
</evidence>
<reference evidence="2 3" key="1">
    <citation type="submission" date="2009-11" db="EMBL/GenBank/DDBJ databases">
        <title>Annotation of Allomyces macrogynus ATCC 38327.</title>
        <authorList>
            <consortium name="The Broad Institute Genome Sequencing Platform"/>
            <person name="Russ C."/>
            <person name="Cuomo C."/>
            <person name="Burger G."/>
            <person name="Gray M.W."/>
            <person name="Holland P.W.H."/>
            <person name="King N."/>
            <person name="Lang F.B.F."/>
            <person name="Roger A.J."/>
            <person name="Ruiz-Trillo I."/>
            <person name="Young S.K."/>
            <person name="Zeng Q."/>
            <person name="Gargeya S."/>
            <person name="Fitzgerald M."/>
            <person name="Haas B."/>
            <person name="Abouelleil A."/>
            <person name="Alvarado L."/>
            <person name="Arachchi H.M."/>
            <person name="Berlin A."/>
            <person name="Chapman S.B."/>
            <person name="Gearin G."/>
            <person name="Goldberg J."/>
            <person name="Griggs A."/>
            <person name="Gujja S."/>
            <person name="Hansen M."/>
            <person name="Heiman D."/>
            <person name="Howarth C."/>
            <person name="Larimer J."/>
            <person name="Lui A."/>
            <person name="MacDonald P.J.P."/>
            <person name="McCowen C."/>
            <person name="Montmayeur A."/>
            <person name="Murphy C."/>
            <person name="Neiman D."/>
            <person name="Pearson M."/>
            <person name="Priest M."/>
            <person name="Roberts A."/>
            <person name="Saif S."/>
            <person name="Shea T."/>
            <person name="Sisk P."/>
            <person name="Stolte C."/>
            <person name="Sykes S."/>
            <person name="Wortman J."/>
            <person name="Nusbaum C."/>
            <person name="Birren B."/>
        </authorList>
    </citation>
    <scope>NUCLEOTIDE SEQUENCE [LARGE SCALE GENOMIC DNA]</scope>
    <source>
        <strain evidence="2 3">ATCC 38327</strain>
    </source>
</reference>
<dbReference type="AlphaFoldDB" id="A0A0L0SFR2"/>
<dbReference type="SUPFAM" id="SSF52047">
    <property type="entry name" value="RNI-like"/>
    <property type="match status" value="1"/>
</dbReference>
<dbReference type="Proteomes" id="UP000054350">
    <property type="component" value="Unassembled WGS sequence"/>
</dbReference>
<proteinExistence type="predicted"/>
<dbReference type="EMBL" id="GG745337">
    <property type="protein sequence ID" value="KNE61292.1"/>
    <property type="molecule type" value="Genomic_DNA"/>
</dbReference>
<evidence type="ECO:0000256" key="1">
    <source>
        <dbReference type="SAM" id="MobiDB-lite"/>
    </source>
</evidence>
<accession>A0A0L0SFR2</accession>
<feature type="compositionally biased region" description="Polar residues" evidence="1">
    <location>
        <begin position="10"/>
        <end position="20"/>
    </location>
</feature>
<keyword evidence="3" id="KW-1185">Reference proteome</keyword>